<evidence type="ECO:0000313" key="2">
    <source>
        <dbReference type="Proteomes" id="UP000479000"/>
    </source>
</evidence>
<dbReference type="AlphaFoldDB" id="A0A6H5HAC4"/>
<proteinExistence type="predicted"/>
<gene>
    <name evidence="1" type="ORF">NTEN_LOCUS18513</name>
</gene>
<keyword evidence="2" id="KW-1185">Reference proteome</keyword>
<organism evidence="1 2">
    <name type="scientific">Nesidiocoris tenuis</name>
    <dbReference type="NCBI Taxonomy" id="355587"/>
    <lineage>
        <taxon>Eukaryota</taxon>
        <taxon>Metazoa</taxon>
        <taxon>Ecdysozoa</taxon>
        <taxon>Arthropoda</taxon>
        <taxon>Hexapoda</taxon>
        <taxon>Insecta</taxon>
        <taxon>Pterygota</taxon>
        <taxon>Neoptera</taxon>
        <taxon>Paraneoptera</taxon>
        <taxon>Hemiptera</taxon>
        <taxon>Heteroptera</taxon>
        <taxon>Panheteroptera</taxon>
        <taxon>Cimicomorpha</taxon>
        <taxon>Miridae</taxon>
        <taxon>Dicyphina</taxon>
        <taxon>Nesidiocoris</taxon>
    </lineage>
</organism>
<dbReference type="Proteomes" id="UP000479000">
    <property type="component" value="Unassembled WGS sequence"/>
</dbReference>
<protein>
    <submittedName>
        <fullName evidence="1">Uncharacterized protein</fullName>
    </submittedName>
</protein>
<dbReference type="EMBL" id="CADCXU010027057">
    <property type="protein sequence ID" value="CAB0013974.1"/>
    <property type="molecule type" value="Genomic_DNA"/>
</dbReference>
<sequence>MEVLCVIYAPLVSKTAPTNNIEWSKTMLWTALHLLSIETPSELCQSSTLPGDFEIISANVGHGLAQLAVELLSHVSGDEGNDDLNQTLAKTELCASLRPRRPEDLEAHPSGKTLSLAQMVLAAAPTAPTPAPLLIPRPCKAVCSHLLSSIEPRVPSFPLCGRLVTRPNIPNNYAFPLHRYLL</sequence>
<accession>A0A6H5HAC4</accession>
<reference evidence="1 2" key="1">
    <citation type="submission" date="2020-02" db="EMBL/GenBank/DDBJ databases">
        <authorList>
            <person name="Ferguson B K."/>
        </authorList>
    </citation>
    <scope>NUCLEOTIDE SEQUENCE [LARGE SCALE GENOMIC DNA]</scope>
</reference>
<evidence type="ECO:0000313" key="1">
    <source>
        <dbReference type="EMBL" id="CAB0013974.1"/>
    </source>
</evidence>
<name>A0A6H5HAC4_9HEMI</name>